<protein>
    <submittedName>
        <fullName evidence="3">LD25668p</fullName>
    </submittedName>
</protein>
<accession>D0Z755</accession>
<feature type="compositionally biased region" description="Polar residues" evidence="1">
    <location>
        <begin position="649"/>
        <end position="661"/>
    </location>
</feature>
<feature type="compositionally biased region" description="Low complexity" evidence="1">
    <location>
        <begin position="167"/>
        <end position="187"/>
    </location>
</feature>
<dbReference type="VEuPathDB" id="VectorBase:FBgn0261954"/>
<dbReference type="OrthoDB" id="249703at2759"/>
<evidence type="ECO:0000256" key="1">
    <source>
        <dbReference type="SAM" id="MobiDB-lite"/>
    </source>
</evidence>
<reference evidence="3" key="1">
    <citation type="submission" date="2009-11" db="EMBL/GenBank/DDBJ databases">
        <authorList>
            <person name="Carlson J."/>
            <person name="Booth B."/>
            <person name="Frise E."/>
            <person name="Park S."/>
            <person name="Wan K."/>
            <person name="Yu C."/>
            <person name="Celniker S."/>
        </authorList>
    </citation>
    <scope>NUCLEOTIDE SEQUENCE</scope>
    <source>
        <strain evidence="3">Berkeley</strain>
    </source>
</reference>
<dbReference type="PANTHER" id="PTHR36562">
    <property type="entry name" value="SERINE/ARGININE REPETITIVE MATRIX 2"/>
    <property type="match status" value="1"/>
</dbReference>
<feature type="region of interest" description="Disordered" evidence="1">
    <location>
        <begin position="80"/>
        <end position="191"/>
    </location>
</feature>
<feature type="region of interest" description="Disordered" evidence="1">
    <location>
        <begin position="2005"/>
        <end position="2031"/>
    </location>
</feature>
<feature type="compositionally biased region" description="Low complexity" evidence="1">
    <location>
        <begin position="102"/>
        <end position="113"/>
    </location>
</feature>
<feature type="region of interest" description="Disordered" evidence="1">
    <location>
        <begin position="2370"/>
        <end position="2391"/>
    </location>
</feature>
<dbReference type="EMBL" id="BT100302">
    <property type="protein sequence ID" value="ACZ06888.1"/>
    <property type="molecule type" value="mRNA"/>
</dbReference>
<evidence type="ECO:0000256" key="2">
    <source>
        <dbReference type="SAM" id="Phobius"/>
    </source>
</evidence>
<feature type="compositionally biased region" description="Low complexity" evidence="1">
    <location>
        <begin position="1589"/>
        <end position="1603"/>
    </location>
</feature>
<feature type="region of interest" description="Disordered" evidence="1">
    <location>
        <begin position="760"/>
        <end position="815"/>
    </location>
</feature>
<proteinExistence type="evidence at transcript level"/>
<feature type="compositionally biased region" description="Basic and acidic residues" evidence="1">
    <location>
        <begin position="253"/>
        <end position="267"/>
    </location>
</feature>
<feature type="region of interest" description="Disordered" evidence="1">
    <location>
        <begin position="928"/>
        <end position="966"/>
    </location>
</feature>
<evidence type="ECO:0000313" key="3">
    <source>
        <dbReference type="EMBL" id="ACZ06888.1"/>
    </source>
</evidence>
<feature type="compositionally biased region" description="Polar residues" evidence="1">
    <location>
        <begin position="135"/>
        <end position="144"/>
    </location>
</feature>
<feature type="region of interest" description="Disordered" evidence="1">
    <location>
        <begin position="2184"/>
        <end position="2210"/>
    </location>
</feature>
<feature type="compositionally biased region" description="Basic and acidic residues" evidence="1">
    <location>
        <begin position="303"/>
        <end position="317"/>
    </location>
</feature>
<keyword evidence="2" id="KW-0472">Membrane</keyword>
<sequence>FAFTTLVRVLHFILLLFFFVCCYSIFFTSQSTNGTKSLRLELDTISIGSQGTTGGGGAAAPEGVGGAAIIGAATSAAAAQGPSRMSSRKVPGGSGGADESTAAAAPLDDNANASVEIPDSSEEPAMGVGEEMSIISKTRTSTLSVEPAKEPTVTAELEGEKELESNPVSKTPRSTPTPTLTPAVTPTASDGVAAKSVRVTRHSSPLLLIISPTTSRREVGDGELDTEEPTGSGGQRKSSVERSLAPVIRGRKSIKDLKEAKEVKSEEPPAAASESRAASGVTPGQVKEQHVADGNEMESLPITDKKDHKDTKDKGDERETDQEEEKEKSADTEIIADTEKTSEKQKYTEKDKAADKDGGKEKDIDANKDIDKEKEKVKEVLPPVVPIAPVTPTCNRVTRKSHAQEQAINTRVTRNRRQSSTVGANSTASLVAASSSVTEQPPPSRGRRKKPVVVAPPLEPAVKRKRSQDVEADSDANNSTKYSKVEVVKSEEAEAPEEDSSAVPIKQESVDGNEVSSISPTVTPTPTPAPTPAPVPGSRRGRGRPQNRNSSSPATTTRATRLSKAGSPVILTPVAQEPAPPKRRRVGSSTRKTVSASSLAPSSQGGAGDEDSKDSMASSMDDLLMAAADIKQEKLTPDFDDSLMPEGLPSTSGASSANGHSCTEPLTVDTEINVKPADSKVKPKESPVVAVEESPSQSETQSAKVSAHAGKAPSLSPDMISEGVSAVSVRKFYKKPEFLENNLGIEKDPELGEIVQTVSNNDTETDVEMAVDGEVNQPSTPKSQDKKKEEQEKNQKSGLKAAKKAPAKLEPKAEDISEILTDVPVDISTEAVEIIEEAEEDTCSNSSIKPGELRLDESNDEPELLLEDALIVNGDENETPDQPEEKEDQVEFFHTGEYDDFEHEIMVELAKEGVLDASGNALSQQKVELEHPEDVTLHESKNDIEAEESVERKPLKDPSVADEMEDMNEESYIDIKDQTNQLLVEHLAEEAMEADCGPEDNKENLSTSASSTAADGLDIQLAIKEDDDEEKPLAVIADEQKPGLLLTNDMKVDEKPNGKQESVCDEHVQLVPNLRQEQEIHLQNLGLLTHQAAEHRRKCLLEAQARQAQMQLQQHHHHQHKRQGARGGGSATHVESSGTLKTVIKLNRSSNGGVSGSGGLPTGTVIHGGCGSSSASSTSSSSVGSATRKSSGTLGSGAGAGAGVRRQSLKMTFQKGRARGHGAADRSADQYGAHAEDSYYTIQNENEDSSHSESQGQTDHGFYQMVKKDEKEKILIPEKASSFKFHPGRLCEDQCYYCSGKFGLYDTPCHVGQIKSVERQQKILAISLSFADEEKLTVDNCLCDACFRHVDRRANVPSYKKRLSASGHLEMGSAAGSALEKQFAGDSGVITESGGEAGSTAAVAVQQRSCGVKDCVEAARHSLRRKCIRKRVKKYQLSLEIPAGSSNVGLCEAHYNTVIQFSGCVLCKRRLGKNHMYNITTQDTIRLEKALSEMGIPVQLGMGTAVCKLCRYFANLLIKPPDSTKAQKAEFVKNYRKRLLKVHNLQDGSHELSEADEEEAPNATETERPTSDGHEDPEMPMVADYDGPTDSNSSSSSTAALDTSKQMSKLQAILQQNVGADAAGAAGTGTVAASPGGSGSGADISNVLRGNPNISMRELFHGEEELGVQFKVPFGCSSSQRTPEGWTRVQTFLQYDEPTRRLWEELQKPYGNQSSFLRHLILLEKYYRNGDLVLAPHASSNATVYTETVRQRLNSFDHGHCGGLNIAGSPSSSGSGKRSGVPQPTGASVLATALTTPLTSHSSSSASISSEQHSSVDPVIPLVDLNDDDEGEDGAGGAGERESTNRQQDVILECLRTASVDKLTKQLSSNAVTIIARPKDKSQLSCNSGSSTSISSSSSAISSPEEVAVTKVTAVAPVQSKDAPPLAPASSGVSNSRSILKTNLLGMNKAVELVPLTTAPHAYKPTGCHKPEKQQKILDVANKQPGSQGEPVPSSALLGLQSKLKPPTHQQQVSGSGAGTSGSQKPSNVAQLLSSPPELISLHRRQTSGAAAGSSSFLQGKRLQLPRSGAGPSGAGTGTGAGAAGSRSAGGPPPPNVVILPDALTPQERHESKSWKPTLIPLEDQHKVPNKSHALYQTADGRRLPALVQVQSGGKPYLISIFDYNRMCILRREKLMRDQLLKSNAKPKPQNQQQQQGQTHQQQQNSAASAAAFSNMVKLAQQHTARQQLQQLQQKPQQQQQLPTLQPGGVRLARLPQKLLMPPLTNPQIGSQAPNLQPLLSSTLDNSNNCWLWKNFPDPNQYLLNGNGGGAGSSSSKLPHLTAKPATATSSSGAANKSAGSLFTLKQQQHQQKLIDNAIMSKIPKSLTVIPQQMGGNTGGDMGGSSSSGKD</sequence>
<feature type="region of interest" description="Disordered" evidence="1">
    <location>
        <begin position="209"/>
        <end position="719"/>
    </location>
</feature>
<feature type="region of interest" description="Disordered" evidence="1">
    <location>
        <begin position="1880"/>
        <end position="1903"/>
    </location>
</feature>
<feature type="compositionally biased region" description="Low complexity" evidence="1">
    <location>
        <begin position="1885"/>
        <end position="1903"/>
    </location>
</feature>
<feature type="compositionally biased region" description="Low complexity" evidence="1">
    <location>
        <begin position="546"/>
        <end position="560"/>
    </location>
</feature>
<feature type="compositionally biased region" description="Basic and acidic residues" evidence="1">
    <location>
        <begin position="483"/>
        <end position="492"/>
    </location>
</feature>
<feature type="compositionally biased region" description="Low complexity" evidence="1">
    <location>
        <begin position="268"/>
        <end position="279"/>
    </location>
</feature>
<feature type="compositionally biased region" description="Basic residues" evidence="1">
    <location>
        <begin position="1114"/>
        <end position="1124"/>
    </location>
</feature>
<feature type="region of interest" description="Disordered" evidence="1">
    <location>
        <begin position="1546"/>
        <end position="1603"/>
    </location>
</feature>
<feature type="region of interest" description="Disordered" evidence="1">
    <location>
        <begin position="838"/>
        <end position="859"/>
    </location>
</feature>
<feature type="compositionally biased region" description="Polar residues" evidence="1">
    <location>
        <begin position="1004"/>
        <end position="1013"/>
    </location>
</feature>
<feature type="compositionally biased region" description="Low complexity" evidence="1">
    <location>
        <begin position="424"/>
        <end position="438"/>
    </location>
</feature>
<feature type="compositionally biased region" description="Pro residues" evidence="1">
    <location>
        <begin position="523"/>
        <end position="535"/>
    </location>
</feature>
<feature type="compositionally biased region" description="Polar residues" evidence="1">
    <location>
        <begin position="404"/>
        <end position="423"/>
    </location>
</feature>
<keyword evidence="2" id="KW-0812">Transmembrane</keyword>
<feature type="compositionally biased region" description="Low complexity" evidence="1">
    <location>
        <begin position="615"/>
        <end position="629"/>
    </location>
</feature>
<feature type="compositionally biased region" description="Polar residues" evidence="1">
    <location>
        <begin position="2008"/>
        <end position="2031"/>
    </location>
</feature>
<dbReference type="PANTHER" id="PTHR36562:SF6">
    <property type="entry name" value="EG:133E12.4 PROTEIN"/>
    <property type="match status" value="1"/>
</dbReference>
<dbReference type="InterPro" id="IPR051372">
    <property type="entry name" value="CWC21"/>
</dbReference>
<keyword evidence="2" id="KW-1133">Transmembrane helix</keyword>
<dbReference type="ExpressionAtlas" id="D0Z755">
    <property type="expression patterns" value="baseline and differential"/>
</dbReference>
<feature type="non-terminal residue" evidence="3">
    <location>
        <position position="1"/>
    </location>
</feature>
<feature type="compositionally biased region" description="Low complexity" evidence="1">
    <location>
        <begin position="2322"/>
        <end position="2336"/>
    </location>
</feature>
<name>D0Z755_DROME</name>
<feature type="compositionally biased region" description="Basic and acidic residues" evidence="1">
    <location>
        <begin position="783"/>
        <end position="795"/>
    </location>
</feature>
<feature type="transmembrane region" description="Helical" evidence="2">
    <location>
        <begin position="7"/>
        <end position="27"/>
    </location>
</feature>
<feature type="compositionally biased region" description="Low complexity" evidence="1">
    <location>
        <begin position="1768"/>
        <end position="1780"/>
    </location>
</feature>
<feature type="region of interest" description="Disordered" evidence="1">
    <location>
        <begin position="1800"/>
        <end position="1847"/>
    </location>
</feature>
<feature type="region of interest" description="Disordered" evidence="1">
    <location>
        <begin position="1170"/>
        <end position="1207"/>
    </location>
</feature>
<feature type="compositionally biased region" description="Low complexity" evidence="1">
    <location>
        <begin position="1172"/>
        <end position="1193"/>
    </location>
</feature>
<feature type="compositionally biased region" description="Basic and acidic residues" evidence="1">
    <location>
        <begin position="325"/>
        <end position="379"/>
    </location>
</feature>
<feature type="compositionally biased region" description="Low complexity" evidence="1">
    <location>
        <begin position="1800"/>
        <end position="1815"/>
    </location>
</feature>
<feature type="compositionally biased region" description="Low complexity" evidence="1">
    <location>
        <begin position="2190"/>
        <end position="2210"/>
    </location>
</feature>
<feature type="compositionally biased region" description="Basic and acidic residues" evidence="1">
    <location>
        <begin position="1565"/>
        <end position="1577"/>
    </location>
</feature>
<feature type="region of interest" description="Disordered" evidence="1">
    <location>
        <begin position="1109"/>
        <end position="1136"/>
    </location>
</feature>
<feature type="region of interest" description="Disordered" evidence="1">
    <location>
        <begin position="2307"/>
        <end position="2336"/>
    </location>
</feature>
<feature type="region of interest" description="Disordered" evidence="1">
    <location>
        <begin position="1764"/>
        <end position="1785"/>
    </location>
</feature>
<feature type="compositionally biased region" description="Polar residues" evidence="1">
    <location>
        <begin position="694"/>
        <end position="704"/>
    </location>
</feature>
<feature type="region of interest" description="Disordered" evidence="1">
    <location>
        <begin position="2064"/>
        <end position="2097"/>
    </location>
</feature>
<feature type="compositionally biased region" description="Basic and acidic residues" evidence="1">
    <location>
        <begin position="928"/>
        <end position="956"/>
    </location>
</feature>
<feature type="compositionally biased region" description="Polar residues" evidence="1">
    <location>
        <begin position="587"/>
        <end position="604"/>
    </location>
</feature>
<feature type="compositionally biased region" description="Gly residues" evidence="1">
    <location>
        <begin position="2071"/>
        <end position="2083"/>
    </location>
</feature>
<organism evidence="3">
    <name type="scientific">Drosophila melanogaster</name>
    <name type="common">Fruit fly</name>
    <dbReference type="NCBI Taxonomy" id="7227"/>
    <lineage>
        <taxon>Eukaryota</taxon>
        <taxon>Metazoa</taxon>
        <taxon>Ecdysozoa</taxon>
        <taxon>Arthropoda</taxon>
        <taxon>Hexapoda</taxon>
        <taxon>Insecta</taxon>
        <taxon>Pterygota</taxon>
        <taxon>Neoptera</taxon>
        <taxon>Endopterygota</taxon>
        <taxon>Diptera</taxon>
        <taxon>Brachycera</taxon>
        <taxon>Muscomorpha</taxon>
        <taxon>Ephydroidea</taxon>
        <taxon>Drosophilidae</taxon>
        <taxon>Drosophila</taxon>
        <taxon>Sophophora</taxon>
    </lineage>
</organism>
<feature type="region of interest" description="Disordered" evidence="1">
    <location>
        <begin position="994"/>
        <end position="1013"/>
    </location>
</feature>
<gene>
    <name evidence="3" type="primary">east-RB</name>
</gene>